<dbReference type="SMART" id="SM01070">
    <property type="entry name" value="CDC37_M"/>
    <property type="match status" value="1"/>
</dbReference>
<feature type="compositionally biased region" description="Polar residues" evidence="6">
    <location>
        <begin position="218"/>
        <end position="227"/>
    </location>
</feature>
<feature type="region of interest" description="Disordered" evidence="6">
    <location>
        <begin position="85"/>
        <end position="105"/>
    </location>
</feature>
<evidence type="ECO:0000313" key="10">
    <source>
        <dbReference type="EMBL" id="KZO96492.1"/>
    </source>
</evidence>
<dbReference type="GO" id="GO:0031072">
    <property type="term" value="F:heat shock protein binding"/>
    <property type="evidence" value="ECO:0007669"/>
    <property type="project" value="TreeGrafter"/>
</dbReference>
<dbReference type="Pfam" id="PF03234">
    <property type="entry name" value="CDC37_N"/>
    <property type="match status" value="1"/>
</dbReference>
<dbReference type="Pfam" id="PF08565">
    <property type="entry name" value="CDC37_M"/>
    <property type="match status" value="1"/>
</dbReference>
<feature type="region of interest" description="Disordered" evidence="6">
    <location>
        <begin position="512"/>
        <end position="535"/>
    </location>
</feature>
<dbReference type="SUPFAM" id="SSF101391">
    <property type="entry name" value="Hsp90 co-chaperone CDC37"/>
    <property type="match status" value="1"/>
</dbReference>
<reference evidence="10 11" key="1">
    <citation type="journal article" date="2016" name="Mol. Biol. Evol.">
        <title>Comparative Genomics of Early-Diverging Mushroom-Forming Fungi Provides Insights into the Origins of Lignocellulose Decay Capabilities.</title>
        <authorList>
            <person name="Nagy L.G."/>
            <person name="Riley R."/>
            <person name="Tritt A."/>
            <person name="Adam C."/>
            <person name="Daum C."/>
            <person name="Floudas D."/>
            <person name="Sun H."/>
            <person name="Yadav J.S."/>
            <person name="Pangilinan J."/>
            <person name="Larsson K.H."/>
            <person name="Matsuura K."/>
            <person name="Barry K."/>
            <person name="Labutti K."/>
            <person name="Kuo R."/>
            <person name="Ohm R.A."/>
            <person name="Bhattacharya S.S."/>
            <person name="Shirouzu T."/>
            <person name="Yoshinaga Y."/>
            <person name="Martin F.M."/>
            <person name="Grigoriev I.V."/>
            <person name="Hibbett D.S."/>
        </authorList>
    </citation>
    <scope>NUCLEOTIDE SEQUENCE [LARGE SCALE GENOMIC DNA]</scope>
    <source>
        <strain evidence="10 11">TUFC12733</strain>
    </source>
</reference>
<protein>
    <recommendedName>
        <fullName evidence="5">Hsp90 chaperone protein kinase-targeting subunit</fullName>
    </recommendedName>
</protein>
<feature type="domain" description="Cdc37 N-terminal" evidence="9">
    <location>
        <begin position="2"/>
        <end position="188"/>
    </location>
</feature>
<accession>A0A167MA01</accession>
<feature type="domain" description="Cdc37 C-terminal" evidence="7">
    <location>
        <begin position="426"/>
        <end position="532"/>
    </location>
</feature>
<dbReference type="InterPro" id="IPR004918">
    <property type="entry name" value="Cdc37"/>
</dbReference>
<evidence type="ECO:0000259" key="8">
    <source>
        <dbReference type="SMART" id="SM01070"/>
    </source>
</evidence>
<evidence type="ECO:0000259" key="9">
    <source>
        <dbReference type="SMART" id="SM01071"/>
    </source>
</evidence>
<comment type="similarity">
    <text evidence="2">Belongs to the CDC37 family.</text>
</comment>
<dbReference type="InterPro" id="IPR038189">
    <property type="entry name" value="Cdc37_Hsp90-bd_sf"/>
</dbReference>
<feature type="region of interest" description="Disordered" evidence="6">
    <location>
        <begin position="1"/>
        <end position="26"/>
    </location>
</feature>
<feature type="compositionally biased region" description="Basic and acidic residues" evidence="6">
    <location>
        <begin position="518"/>
        <end position="535"/>
    </location>
</feature>
<feature type="region of interest" description="Disordered" evidence="6">
    <location>
        <begin position="204"/>
        <end position="272"/>
    </location>
</feature>
<feature type="compositionally biased region" description="Acidic residues" evidence="6">
    <location>
        <begin position="248"/>
        <end position="272"/>
    </location>
</feature>
<organism evidence="10 11">
    <name type="scientific">Calocera viscosa (strain TUFC12733)</name>
    <dbReference type="NCBI Taxonomy" id="1330018"/>
    <lineage>
        <taxon>Eukaryota</taxon>
        <taxon>Fungi</taxon>
        <taxon>Dikarya</taxon>
        <taxon>Basidiomycota</taxon>
        <taxon>Agaricomycotina</taxon>
        <taxon>Dacrymycetes</taxon>
        <taxon>Dacrymycetales</taxon>
        <taxon>Dacrymycetaceae</taxon>
        <taxon>Calocera</taxon>
    </lineage>
</organism>
<keyword evidence="11" id="KW-1185">Reference proteome</keyword>
<feature type="compositionally biased region" description="Basic and acidic residues" evidence="6">
    <location>
        <begin position="7"/>
        <end position="26"/>
    </location>
</feature>
<dbReference type="InterPro" id="IPR013855">
    <property type="entry name" value="Cdc37_N_dom"/>
</dbReference>
<dbReference type="GO" id="GO:0006457">
    <property type="term" value="P:protein folding"/>
    <property type="evidence" value="ECO:0007669"/>
    <property type="project" value="TreeGrafter"/>
</dbReference>
<keyword evidence="4" id="KW-0143">Chaperone</keyword>
<evidence type="ECO:0000256" key="1">
    <source>
        <dbReference type="ARBA" id="ARBA00004496"/>
    </source>
</evidence>
<proteinExistence type="inferred from homology"/>
<dbReference type="GO" id="GO:0019901">
    <property type="term" value="F:protein kinase binding"/>
    <property type="evidence" value="ECO:0007669"/>
    <property type="project" value="InterPro"/>
</dbReference>
<dbReference type="Gene3D" id="1.20.58.610">
    <property type="entry name" value="Cdc37, Hsp90 binding domain"/>
    <property type="match status" value="1"/>
</dbReference>
<dbReference type="GO" id="GO:0005737">
    <property type="term" value="C:cytoplasm"/>
    <property type="evidence" value="ECO:0007669"/>
    <property type="project" value="UniProtKB-SubCell"/>
</dbReference>
<dbReference type="GO" id="GO:0051087">
    <property type="term" value="F:protein-folding chaperone binding"/>
    <property type="evidence" value="ECO:0007669"/>
    <property type="project" value="TreeGrafter"/>
</dbReference>
<evidence type="ECO:0000313" key="11">
    <source>
        <dbReference type="Proteomes" id="UP000076738"/>
    </source>
</evidence>
<evidence type="ECO:0000259" key="7">
    <source>
        <dbReference type="SMART" id="SM01069"/>
    </source>
</evidence>
<dbReference type="InterPro" id="IPR013874">
    <property type="entry name" value="Cdc37_Hsp90-bd"/>
</dbReference>
<dbReference type="STRING" id="1330018.A0A167MA01"/>
<dbReference type="Pfam" id="PF08564">
    <property type="entry name" value="CDC37_C"/>
    <property type="match status" value="1"/>
</dbReference>
<evidence type="ECO:0000256" key="5">
    <source>
        <dbReference type="ARBA" id="ARBA00031396"/>
    </source>
</evidence>
<dbReference type="OrthoDB" id="440202at2759"/>
<dbReference type="PANTHER" id="PTHR12800">
    <property type="entry name" value="CDC37-RELATED"/>
    <property type="match status" value="1"/>
</dbReference>
<comment type="subcellular location">
    <subcellularLocation>
        <location evidence="1">Cytoplasm</location>
    </subcellularLocation>
</comment>
<feature type="compositionally biased region" description="Pro residues" evidence="6">
    <location>
        <begin position="94"/>
        <end position="104"/>
    </location>
</feature>
<dbReference type="GO" id="GO:0050821">
    <property type="term" value="P:protein stabilization"/>
    <property type="evidence" value="ECO:0007669"/>
    <property type="project" value="TreeGrafter"/>
</dbReference>
<evidence type="ECO:0000256" key="2">
    <source>
        <dbReference type="ARBA" id="ARBA00006222"/>
    </source>
</evidence>
<sequence>MPLNYSKWDKLELSDDSDIEGHPNVDKRSLIRWKQRDIHEKREARKHKMDELSEEIKTSNILLPRIASLISAVSTNGPKEFSTLTERLKTQPSPDGPAPFPGAPKAPSYDEMILQLLYKVWEDVRQGEGMDVNKDEQKLEKALVKELTGHEKKLGERVKECETELKTLEAEAHAKITSEDIHEGYDSTLVPHKAEEVQIAPSASVPKHKKVHKAAETTFETLNTPTPKATPVELAKEPAPKAETSGYEPEETSGYEPDEPDDDDLDDDDEEDLPTITPALLQFSHIGVGKFQESYHFLQKNQSVLGPGSMDALYLAAYQAAMKKDFKYSKGCVHQALLLRYCEELGKDGVAMFFQKWVAVLRVTCGSFTHCRMLTGNAKAQAAFMKDVNDTSNIVKERASATRDEESEGRETIQLHVENGVSSISFNIPEGPPPPDDMPLEVSFEGGEEDEQPDLAEVRAFLKRRWDIWQGFTPKLRKALESKSLDRVNKVLEGMSVEQAEQVVAEMQESGILNFSEEGIRDETPAGKAAREAAA</sequence>
<feature type="domain" description="Cdc37 Hsp90 binding" evidence="8">
    <location>
        <begin position="223"/>
        <end position="410"/>
    </location>
</feature>
<evidence type="ECO:0000256" key="3">
    <source>
        <dbReference type="ARBA" id="ARBA00022490"/>
    </source>
</evidence>
<dbReference type="PANTHER" id="PTHR12800:SF4">
    <property type="entry name" value="HSP90 CO-CHAPERONE CDC37"/>
    <property type="match status" value="1"/>
</dbReference>
<dbReference type="SMART" id="SM01069">
    <property type="entry name" value="CDC37_C"/>
    <property type="match status" value="1"/>
</dbReference>
<dbReference type="Proteomes" id="UP000076738">
    <property type="component" value="Unassembled WGS sequence"/>
</dbReference>
<evidence type="ECO:0000256" key="6">
    <source>
        <dbReference type="SAM" id="MobiDB-lite"/>
    </source>
</evidence>
<name>A0A167MA01_CALVF</name>
<evidence type="ECO:0000256" key="4">
    <source>
        <dbReference type="ARBA" id="ARBA00023186"/>
    </source>
</evidence>
<dbReference type="EMBL" id="KV417284">
    <property type="protein sequence ID" value="KZO96492.1"/>
    <property type="molecule type" value="Genomic_DNA"/>
</dbReference>
<dbReference type="InterPro" id="IPR013873">
    <property type="entry name" value="Cdc37_C"/>
</dbReference>
<gene>
    <name evidence="10" type="ORF">CALVIDRAFT_537258</name>
</gene>
<dbReference type="GO" id="GO:0051082">
    <property type="term" value="F:unfolded protein binding"/>
    <property type="evidence" value="ECO:0007669"/>
    <property type="project" value="TreeGrafter"/>
</dbReference>
<dbReference type="SMART" id="SM01071">
    <property type="entry name" value="CDC37_N"/>
    <property type="match status" value="1"/>
</dbReference>
<dbReference type="AlphaFoldDB" id="A0A167MA01"/>
<keyword evidence="3" id="KW-0963">Cytoplasm</keyword>